<proteinExistence type="predicted"/>
<dbReference type="Proteomes" id="UP000770661">
    <property type="component" value="Unassembled WGS sequence"/>
</dbReference>
<comment type="caution">
    <text evidence="2">The sequence shown here is derived from an EMBL/GenBank/DDBJ whole genome shotgun (WGS) entry which is preliminary data.</text>
</comment>
<name>A0A8J5CZD5_CHIOP</name>
<evidence type="ECO:0000256" key="1">
    <source>
        <dbReference type="SAM" id="MobiDB-lite"/>
    </source>
</evidence>
<reference evidence="2" key="1">
    <citation type="submission" date="2020-07" db="EMBL/GenBank/DDBJ databases">
        <title>The High-quality genome of the commercially important snow crab, Chionoecetes opilio.</title>
        <authorList>
            <person name="Jeong J.-H."/>
            <person name="Ryu S."/>
        </authorList>
    </citation>
    <scope>NUCLEOTIDE SEQUENCE</scope>
    <source>
        <strain evidence="2">MADBK_172401_WGS</strain>
        <tissue evidence="2">Digestive gland</tissue>
    </source>
</reference>
<sequence>MAVGKMKRVKKKEASTNLRAHLSEDKTGPFNTAEHSPPGHRRMANHLCTRQDSSFHVISRRQDAVNWDPTRHSLEGRKKHLQESVKHSRGVSSTRLTYTSHVKKVAKDAAWKQLSCIPTLRAPPDAQGVRHPTTSHKYVSLMELLAPRWSSCPRHTSDS</sequence>
<evidence type="ECO:0000313" key="2">
    <source>
        <dbReference type="EMBL" id="KAG0726964.1"/>
    </source>
</evidence>
<dbReference type="EMBL" id="JACEEZ010003840">
    <property type="protein sequence ID" value="KAG0726964.1"/>
    <property type="molecule type" value="Genomic_DNA"/>
</dbReference>
<gene>
    <name evidence="2" type="ORF">GWK47_035579</name>
</gene>
<dbReference type="AlphaFoldDB" id="A0A8J5CZD5"/>
<accession>A0A8J5CZD5</accession>
<keyword evidence="3" id="KW-1185">Reference proteome</keyword>
<evidence type="ECO:0000313" key="3">
    <source>
        <dbReference type="Proteomes" id="UP000770661"/>
    </source>
</evidence>
<protein>
    <submittedName>
        <fullName evidence="2">Uncharacterized protein</fullName>
    </submittedName>
</protein>
<organism evidence="2 3">
    <name type="scientific">Chionoecetes opilio</name>
    <name type="common">Atlantic snow crab</name>
    <name type="synonym">Cancer opilio</name>
    <dbReference type="NCBI Taxonomy" id="41210"/>
    <lineage>
        <taxon>Eukaryota</taxon>
        <taxon>Metazoa</taxon>
        <taxon>Ecdysozoa</taxon>
        <taxon>Arthropoda</taxon>
        <taxon>Crustacea</taxon>
        <taxon>Multicrustacea</taxon>
        <taxon>Malacostraca</taxon>
        <taxon>Eumalacostraca</taxon>
        <taxon>Eucarida</taxon>
        <taxon>Decapoda</taxon>
        <taxon>Pleocyemata</taxon>
        <taxon>Brachyura</taxon>
        <taxon>Eubrachyura</taxon>
        <taxon>Majoidea</taxon>
        <taxon>Majidae</taxon>
        <taxon>Chionoecetes</taxon>
    </lineage>
</organism>
<feature type="compositionally biased region" description="Basic residues" evidence="1">
    <location>
        <begin position="1"/>
        <end position="11"/>
    </location>
</feature>
<feature type="region of interest" description="Disordered" evidence="1">
    <location>
        <begin position="1"/>
        <end position="42"/>
    </location>
</feature>